<dbReference type="Proteomes" id="UP001497453">
    <property type="component" value="Chromosome 9"/>
</dbReference>
<proteinExistence type="predicted"/>
<sequence>MYVNNATTHWDPTKHLYFLSVPRLPTEIAERAIDSIGNAIASHYNDTRECRALYGMLFNCALTCKAWRPRSYFNLYHWLRLDDIERRIDASQRHSHPGGLIETLRTRPELLMAVRALASYQYSASEAAPVMLLVRLPMLQALRLIDCNDTIQHKFFFKNMSSLANKLTMLTLRGMKIDVGDFRRLLHILPRLSFLEVNYDLIKPSTFTQYRTLRPLPTCLLRSLIITFREDGYGDSEPGAVATLYDALAQVQSSISRLVTLRILISSKWDVQALQLIRQASSMLEMNVSTLSHLILTLGGFDAYYRTGALSTLVIPVDTLCLDKLQSLDLVSMKVDGRILSHLTQILSATASTALEDISIYVSAFTNLNNPDTVYIWQAFDGTLNSEHFPRLRKVSILCNLLEASIGELLPRCLERGILVVYSSHNNVNFSDTSQQRFSRGIQLADSYYCQYLLL</sequence>
<organism evidence="1 2">
    <name type="scientific">Somion occarium</name>
    <dbReference type="NCBI Taxonomy" id="3059160"/>
    <lineage>
        <taxon>Eukaryota</taxon>
        <taxon>Fungi</taxon>
        <taxon>Dikarya</taxon>
        <taxon>Basidiomycota</taxon>
        <taxon>Agaricomycotina</taxon>
        <taxon>Agaricomycetes</taxon>
        <taxon>Polyporales</taxon>
        <taxon>Cerrenaceae</taxon>
        <taxon>Somion</taxon>
    </lineage>
</organism>
<evidence type="ECO:0000313" key="1">
    <source>
        <dbReference type="EMBL" id="CAL1716773.1"/>
    </source>
</evidence>
<evidence type="ECO:0000313" key="2">
    <source>
        <dbReference type="Proteomes" id="UP001497453"/>
    </source>
</evidence>
<name>A0ABP1EBQ5_9APHY</name>
<gene>
    <name evidence="1" type="ORF">GFSPODELE1_LOCUS10907</name>
</gene>
<accession>A0ABP1EBQ5</accession>
<reference evidence="2" key="1">
    <citation type="submission" date="2024-04" db="EMBL/GenBank/DDBJ databases">
        <authorList>
            <person name="Shaw F."/>
            <person name="Minotto A."/>
        </authorList>
    </citation>
    <scope>NUCLEOTIDE SEQUENCE [LARGE SCALE GENOMIC DNA]</scope>
</reference>
<keyword evidence="2" id="KW-1185">Reference proteome</keyword>
<evidence type="ECO:0008006" key="3">
    <source>
        <dbReference type="Google" id="ProtNLM"/>
    </source>
</evidence>
<dbReference type="EMBL" id="OZ037952">
    <property type="protein sequence ID" value="CAL1716773.1"/>
    <property type="molecule type" value="Genomic_DNA"/>
</dbReference>
<protein>
    <recommendedName>
        <fullName evidence="3">F-box domain-containing protein</fullName>
    </recommendedName>
</protein>